<dbReference type="Pfam" id="PF23559">
    <property type="entry name" value="WHD_DRP"/>
    <property type="match status" value="1"/>
</dbReference>
<dbReference type="InterPro" id="IPR055414">
    <property type="entry name" value="LRR_R13L4/SHOC2-like"/>
</dbReference>
<keyword evidence="2" id="KW-0677">Repeat</keyword>
<dbReference type="InParanoid" id="A0A2P5AW18"/>
<sequence length="749" mass="85416">EPHVLQEELRKTLKKEKFLFVLDDIWDEDPHKWDVLKSSFKSGLYGSTILVTTRSRNVASIMNTVLTHQLSQISNDEGWRLFTKHALIDDVGCSDLQVIGRKIVDKCNGLPLAIKSLGILLRNKRNKEEWDNILNDDMWELYEKRSISILPALWLSYYHLPSHLKPCFAYCAMFPKDYKFVKEKIVLLWMAEGLLHPRNGKRMEEVGEEYFQDLTSRSFFQPSSNKDELALVMHDLVHDLAIFVSIEFCLEMDDTKDGNCAHKIRHLSYRVKGIGPKKFEGLSKAKGLRTFFLTESCKSNIWSLQMEHLLGSLVHTGGCLRVLSVSGSGMTTLPDSIGDLKYLKYLDLSHTRIEELSDAICRLYNLQTLLLENCYKLTQLPRNIGNLVNLRCLQIPDSLREMPLQIGKMKNLQALNNFIVGKNSESGIKLLKELQDLHGTLEIWGLENVADVKDILEVELRNKKFLSEISLYFSGCLAPDDSQKKREILGALKPHADSKILTINNYRGTSFPDWVGDHLYSNLQQVRLCNCNNCCLLPSLGQLRYLKSLTIWGLPGVVSIGSEFYHSNDVVGSPKPFRSLETLHFQDMSNLQEWLFIQVEVEEGGAFPCLRRLTLKNCPRLKVSLPDFLPSLRELFIERCESLVAPLVLSAQQMDIAFPSLEILHVHHCGGQDYLLKGGLPWRLKEIRIESCHKLEALDEEAFQHLTSLDKLVISQCDKLRCLPRALPTSLSLFSANSMNSITISSPRN</sequence>
<dbReference type="Pfam" id="PF23598">
    <property type="entry name" value="LRR_14"/>
    <property type="match status" value="1"/>
</dbReference>
<protein>
    <submittedName>
        <fullName evidence="8">NB-ARC domain, LRR domain containing protein</fullName>
    </submittedName>
</protein>
<dbReference type="EMBL" id="JXTC01000680">
    <property type="protein sequence ID" value="PON40739.1"/>
    <property type="molecule type" value="Genomic_DNA"/>
</dbReference>
<dbReference type="PANTHER" id="PTHR36766:SF40">
    <property type="entry name" value="DISEASE RESISTANCE PROTEIN RGA3"/>
    <property type="match status" value="1"/>
</dbReference>
<dbReference type="GO" id="GO:0006952">
    <property type="term" value="P:defense response"/>
    <property type="evidence" value="ECO:0007669"/>
    <property type="project" value="UniProtKB-KW"/>
</dbReference>
<dbReference type="InterPro" id="IPR058922">
    <property type="entry name" value="WHD_DRP"/>
</dbReference>
<dbReference type="InterPro" id="IPR002182">
    <property type="entry name" value="NB-ARC"/>
</dbReference>
<feature type="domain" description="R13L1/DRL21-like LRR repeat region" evidence="7">
    <location>
        <begin position="428"/>
        <end position="552"/>
    </location>
</feature>
<dbReference type="Gene3D" id="1.10.8.430">
    <property type="entry name" value="Helical domain of apoptotic protease-activating factors"/>
    <property type="match status" value="1"/>
</dbReference>
<feature type="domain" description="NB-ARC" evidence="4">
    <location>
        <begin position="5"/>
        <end position="87"/>
    </location>
</feature>
<dbReference type="InterPro" id="IPR036388">
    <property type="entry name" value="WH-like_DNA-bd_sf"/>
</dbReference>
<dbReference type="OrthoDB" id="37484at2759"/>
<evidence type="ECO:0000259" key="5">
    <source>
        <dbReference type="Pfam" id="PF23559"/>
    </source>
</evidence>
<dbReference type="SUPFAM" id="SSF52540">
    <property type="entry name" value="P-loop containing nucleoside triphosphate hydrolases"/>
    <property type="match status" value="1"/>
</dbReference>
<dbReference type="Proteomes" id="UP000237000">
    <property type="component" value="Unassembled WGS sequence"/>
</dbReference>
<organism evidence="8 9">
    <name type="scientific">Trema orientale</name>
    <name type="common">Charcoal tree</name>
    <name type="synonym">Celtis orientalis</name>
    <dbReference type="NCBI Taxonomy" id="63057"/>
    <lineage>
        <taxon>Eukaryota</taxon>
        <taxon>Viridiplantae</taxon>
        <taxon>Streptophyta</taxon>
        <taxon>Embryophyta</taxon>
        <taxon>Tracheophyta</taxon>
        <taxon>Spermatophyta</taxon>
        <taxon>Magnoliopsida</taxon>
        <taxon>eudicotyledons</taxon>
        <taxon>Gunneridae</taxon>
        <taxon>Pentapetalae</taxon>
        <taxon>rosids</taxon>
        <taxon>fabids</taxon>
        <taxon>Rosales</taxon>
        <taxon>Cannabaceae</taxon>
        <taxon>Trema</taxon>
    </lineage>
</organism>
<keyword evidence="3" id="KW-0611">Plant defense</keyword>
<evidence type="ECO:0000259" key="6">
    <source>
        <dbReference type="Pfam" id="PF23598"/>
    </source>
</evidence>
<feature type="non-terminal residue" evidence="8">
    <location>
        <position position="1"/>
    </location>
</feature>
<evidence type="ECO:0000259" key="4">
    <source>
        <dbReference type="Pfam" id="PF00931"/>
    </source>
</evidence>
<evidence type="ECO:0000313" key="9">
    <source>
        <dbReference type="Proteomes" id="UP000237000"/>
    </source>
</evidence>
<feature type="domain" description="Disease resistance protein winged helix" evidence="5">
    <location>
        <begin position="173"/>
        <end position="241"/>
    </location>
</feature>
<dbReference type="InterPro" id="IPR056789">
    <property type="entry name" value="LRR_R13L1-DRL21"/>
</dbReference>
<dbReference type="InterPro" id="IPR042197">
    <property type="entry name" value="Apaf_helical"/>
</dbReference>
<evidence type="ECO:0000259" key="7">
    <source>
        <dbReference type="Pfam" id="PF25019"/>
    </source>
</evidence>
<accession>A0A2P5AW18</accession>
<comment type="caution">
    <text evidence="8">The sequence shown here is derived from an EMBL/GenBank/DDBJ whole genome shotgun (WGS) entry which is preliminary data.</text>
</comment>
<reference evidence="9" key="1">
    <citation type="submission" date="2016-06" db="EMBL/GenBank/DDBJ databases">
        <title>Parallel loss of symbiosis genes in relatives of nitrogen-fixing non-legume Parasponia.</title>
        <authorList>
            <person name="Van Velzen R."/>
            <person name="Holmer R."/>
            <person name="Bu F."/>
            <person name="Rutten L."/>
            <person name="Van Zeijl A."/>
            <person name="Liu W."/>
            <person name="Santuari L."/>
            <person name="Cao Q."/>
            <person name="Sharma T."/>
            <person name="Shen D."/>
            <person name="Roswanjaya Y."/>
            <person name="Wardhani T."/>
            <person name="Kalhor M.S."/>
            <person name="Jansen J."/>
            <person name="Van den Hoogen J."/>
            <person name="Gungor B."/>
            <person name="Hartog M."/>
            <person name="Hontelez J."/>
            <person name="Verver J."/>
            <person name="Yang W.-C."/>
            <person name="Schijlen E."/>
            <person name="Repin R."/>
            <person name="Schilthuizen M."/>
            <person name="Schranz E."/>
            <person name="Heidstra R."/>
            <person name="Miyata K."/>
            <person name="Fedorova E."/>
            <person name="Kohlen W."/>
            <person name="Bisseling T."/>
            <person name="Smit S."/>
            <person name="Geurts R."/>
        </authorList>
    </citation>
    <scope>NUCLEOTIDE SEQUENCE [LARGE SCALE GENOMIC DNA]</scope>
    <source>
        <strain evidence="9">cv. RG33-2</strain>
    </source>
</reference>
<dbReference type="Gene3D" id="1.10.10.10">
    <property type="entry name" value="Winged helix-like DNA-binding domain superfamily/Winged helix DNA-binding domain"/>
    <property type="match status" value="1"/>
</dbReference>
<name>A0A2P5AW18_TREOI</name>
<dbReference type="AlphaFoldDB" id="A0A2P5AW18"/>
<dbReference type="SUPFAM" id="SSF52058">
    <property type="entry name" value="L domain-like"/>
    <property type="match status" value="1"/>
</dbReference>
<proteinExistence type="predicted"/>
<dbReference type="Pfam" id="PF25019">
    <property type="entry name" value="LRR_R13L1-DRL21"/>
    <property type="match status" value="1"/>
</dbReference>
<keyword evidence="9" id="KW-1185">Reference proteome</keyword>
<dbReference type="Gene3D" id="3.80.10.10">
    <property type="entry name" value="Ribonuclease Inhibitor"/>
    <property type="match status" value="3"/>
</dbReference>
<dbReference type="GO" id="GO:0043531">
    <property type="term" value="F:ADP binding"/>
    <property type="evidence" value="ECO:0007669"/>
    <property type="project" value="InterPro"/>
</dbReference>
<dbReference type="Pfam" id="PF00931">
    <property type="entry name" value="NB-ARC"/>
    <property type="match status" value="1"/>
</dbReference>
<dbReference type="PANTHER" id="PTHR36766">
    <property type="entry name" value="PLANT BROAD-SPECTRUM MILDEW RESISTANCE PROTEIN RPW8"/>
    <property type="match status" value="1"/>
</dbReference>
<evidence type="ECO:0000313" key="8">
    <source>
        <dbReference type="EMBL" id="PON40739.1"/>
    </source>
</evidence>
<keyword evidence="1" id="KW-0433">Leucine-rich repeat</keyword>
<evidence type="ECO:0000256" key="1">
    <source>
        <dbReference type="ARBA" id="ARBA00022614"/>
    </source>
</evidence>
<dbReference type="InterPro" id="IPR027417">
    <property type="entry name" value="P-loop_NTPase"/>
</dbReference>
<dbReference type="PRINTS" id="PR00364">
    <property type="entry name" value="DISEASERSIST"/>
</dbReference>
<dbReference type="Gene3D" id="3.40.50.300">
    <property type="entry name" value="P-loop containing nucleotide triphosphate hydrolases"/>
    <property type="match status" value="1"/>
</dbReference>
<dbReference type="FunFam" id="1.10.10.10:FF:000322">
    <property type="entry name" value="Probable disease resistance protein At1g63360"/>
    <property type="match status" value="1"/>
</dbReference>
<gene>
    <name evidence="8" type="ORF">TorRG33x02_339650</name>
</gene>
<feature type="domain" description="Disease resistance R13L4/SHOC-2-like LRR" evidence="6">
    <location>
        <begin position="282"/>
        <end position="376"/>
    </location>
</feature>
<dbReference type="InterPro" id="IPR032675">
    <property type="entry name" value="LRR_dom_sf"/>
</dbReference>
<evidence type="ECO:0000256" key="3">
    <source>
        <dbReference type="ARBA" id="ARBA00022821"/>
    </source>
</evidence>
<evidence type="ECO:0000256" key="2">
    <source>
        <dbReference type="ARBA" id="ARBA00022737"/>
    </source>
</evidence>